<sequence>MFLKLLDKLGRKKVVLDRGPSHLKFNEAKPWMNRYYVLLRHRPKWFPFNILLHEMLADDHGEGVHNHTFPYITVILRGGYWETLKNGRFWRPPGYIGFRSANNLHRVDLKPGTRPLTLFLSGPFGLRKGPRSEYGIDFKTTNEFK</sequence>
<dbReference type="EMBL" id="AAPV01000001">
    <property type="protein sequence ID" value="EAS85379.1"/>
    <property type="molecule type" value="Genomic_DNA"/>
</dbReference>
<evidence type="ECO:0000313" key="1">
    <source>
        <dbReference type="EMBL" id="EAS85379.1"/>
    </source>
</evidence>
<evidence type="ECO:0000313" key="2">
    <source>
        <dbReference type="Proteomes" id="UP000005306"/>
    </source>
</evidence>
<dbReference type="InterPro" id="IPR011051">
    <property type="entry name" value="RmlC_Cupin_sf"/>
</dbReference>
<accession>Q1V049</accession>
<comment type="caution">
    <text evidence="1">The sequence shown here is derived from an EMBL/GenBank/DDBJ whole genome shotgun (WGS) entry which is preliminary data.</text>
</comment>
<dbReference type="HOGENOM" id="CLU_1783354_0_0_5"/>
<dbReference type="RefSeq" id="WP_006997966.1">
    <property type="nucleotide sequence ID" value="NZ_CH724130.1"/>
</dbReference>
<dbReference type="AlphaFoldDB" id="Q1V049"/>
<proteinExistence type="predicted"/>
<protein>
    <submittedName>
        <fullName evidence="1">Uncharacterized protein</fullName>
    </submittedName>
</protein>
<organism evidence="1 2">
    <name type="scientific">Pelagibacter ubique (strain HTCC1002)</name>
    <dbReference type="NCBI Taxonomy" id="314261"/>
    <lineage>
        <taxon>Bacteria</taxon>
        <taxon>Pseudomonadati</taxon>
        <taxon>Pseudomonadota</taxon>
        <taxon>Alphaproteobacteria</taxon>
        <taxon>Candidatus Pelagibacterales</taxon>
        <taxon>Candidatus Pelagibacteraceae</taxon>
        <taxon>Candidatus Pelagibacter</taxon>
    </lineage>
</organism>
<name>Q1V049_PELU1</name>
<gene>
    <name evidence="1" type="ORF">PU1002_06641</name>
</gene>
<dbReference type="SUPFAM" id="SSF51182">
    <property type="entry name" value="RmlC-like cupins"/>
    <property type="match status" value="1"/>
</dbReference>
<dbReference type="Proteomes" id="UP000005306">
    <property type="component" value="Unassembled WGS sequence"/>
</dbReference>
<reference evidence="1 2" key="1">
    <citation type="submission" date="2006-04" db="EMBL/GenBank/DDBJ databases">
        <authorList>
            <person name="Giovannoni S.J."/>
            <person name="Cho J.-C."/>
            <person name="Ferriera S."/>
            <person name="Johnson J."/>
            <person name="Kravitz S."/>
            <person name="Halpern A."/>
            <person name="Remington K."/>
            <person name="Beeson K."/>
            <person name="Tran B."/>
            <person name="Rogers Y.-H."/>
            <person name="Friedman R."/>
            <person name="Venter J.C."/>
        </authorList>
    </citation>
    <scope>NUCLEOTIDE SEQUENCE [LARGE SCALE GENOMIC DNA]</scope>
    <source>
        <strain evidence="1 2">HTCC1002</strain>
    </source>
</reference>